<organism evidence="3 4">
    <name type="scientific">Gordonia iterans</name>
    <dbReference type="NCBI Taxonomy" id="1004901"/>
    <lineage>
        <taxon>Bacteria</taxon>
        <taxon>Bacillati</taxon>
        <taxon>Actinomycetota</taxon>
        <taxon>Actinomycetes</taxon>
        <taxon>Mycobacteriales</taxon>
        <taxon>Gordoniaceae</taxon>
        <taxon>Gordonia</taxon>
    </lineage>
</organism>
<evidence type="ECO:0000256" key="2">
    <source>
        <dbReference type="SAM" id="Phobius"/>
    </source>
</evidence>
<dbReference type="RefSeq" id="WP_105941056.1">
    <property type="nucleotide sequence ID" value="NZ_CP027433.1"/>
</dbReference>
<keyword evidence="4" id="KW-1185">Reference proteome</keyword>
<evidence type="ECO:0000313" key="4">
    <source>
        <dbReference type="Proteomes" id="UP000239814"/>
    </source>
</evidence>
<keyword evidence="2" id="KW-0812">Transmembrane</keyword>
<dbReference type="OrthoDB" id="5197468at2"/>
<gene>
    <name evidence="3" type="ORF">C6V83_02425</name>
</gene>
<dbReference type="AlphaFoldDB" id="A0A2S0KCA6"/>
<feature type="transmembrane region" description="Helical" evidence="2">
    <location>
        <begin position="84"/>
        <end position="102"/>
    </location>
</feature>
<keyword evidence="2" id="KW-1133">Transmembrane helix</keyword>
<evidence type="ECO:0008006" key="5">
    <source>
        <dbReference type="Google" id="ProtNLM"/>
    </source>
</evidence>
<accession>A0A2S0KCA6</accession>
<proteinExistence type="predicted"/>
<evidence type="ECO:0000313" key="3">
    <source>
        <dbReference type="EMBL" id="AVL99321.1"/>
    </source>
</evidence>
<dbReference type="EMBL" id="CP027433">
    <property type="protein sequence ID" value="AVL99321.1"/>
    <property type="molecule type" value="Genomic_DNA"/>
</dbReference>
<dbReference type="Proteomes" id="UP000239814">
    <property type="component" value="Chromosome"/>
</dbReference>
<reference evidence="3 4" key="1">
    <citation type="submission" date="2018-03" db="EMBL/GenBank/DDBJ databases">
        <title>Characteristics and genome of n-alkane degrading marine bacteria Gordonia iterans isolated from crude oil contaminated in Tae-an, South Korea.</title>
        <authorList>
            <person name="Lee S.-S."/>
            <person name="Kim H."/>
        </authorList>
    </citation>
    <scope>NUCLEOTIDE SEQUENCE [LARGE SCALE GENOMIC DNA]</scope>
    <source>
        <strain evidence="3 4">Co17</strain>
    </source>
</reference>
<name>A0A2S0KCA6_9ACTN</name>
<feature type="region of interest" description="Disordered" evidence="1">
    <location>
        <begin position="1"/>
        <end position="22"/>
    </location>
</feature>
<protein>
    <recommendedName>
        <fullName evidence="5">Alkaline shock response membrane anchor protein AmaP</fullName>
    </recommendedName>
</protein>
<feature type="transmembrane region" description="Helical" evidence="2">
    <location>
        <begin position="35"/>
        <end position="54"/>
    </location>
</feature>
<keyword evidence="2" id="KW-0472">Membrane</keyword>
<dbReference type="KEGG" id="git:C6V83_02425"/>
<evidence type="ECO:0000256" key="1">
    <source>
        <dbReference type="SAM" id="MobiDB-lite"/>
    </source>
</evidence>
<sequence>MRKKSSGHASAEATGPVLRDTADGTVRDPASLPNAALVGAILGVLLLVLAGLGIRDLIVRAGWLHGPEWLRGATHWGTGVGWQGWMWVVAVLLILAGAGMLWSSVQTRRRTYLSVGRGGVLWTRPRAVARRCSAAAGALPGVDRAVTVVGRRTVAVTVFGSPAAVDADAVRAAVQRVLDGLGLTAKVKVKIRSTVTRGSA</sequence>